<dbReference type="SUPFAM" id="SSF52096">
    <property type="entry name" value="ClpP/crotonase"/>
    <property type="match status" value="1"/>
</dbReference>
<dbReference type="EMBL" id="CP047156">
    <property type="protein sequence ID" value="QHC00447.1"/>
    <property type="molecule type" value="Genomic_DNA"/>
</dbReference>
<keyword evidence="3" id="KW-1185">Reference proteome</keyword>
<dbReference type="InterPro" id="IPR014748">
    <property type="entry name" value="Enoyl-CoA_hydra_C"/>
</dbReference>
<evidence type="ECO:0000256" key="1">
    <source>
        <dbReference type="ARBA" id="ARBA00005254"/>
    </source>
</evidence>
<dbReference type="AlphaFoldDB" id="A0A7L4YPF7"/>
<dbReference type="GO" id="GO:0003824">
    <property type="term" value="F:catalytic activity"/>
    <property type="evidence" value="ECO:0007669"/>
    <property type="project" value="UniProtKB-ARBA"/>
</dbReference>
<protein>
    <submittedName>
        <fullName evidence="2">Enoyl-CoA hydratase</fullName>
    </submittedName>
</protein>
<dbReference type="Gene3D" id="3.90.226.10">
    <property type="entry name" value="2-enoyl-CoA Hydratase, Chain A, domain 1"/>
    <property type="match status" value="1"/>
</dbReference>
<comment type="similarity">
    <text evidence="1">Belongs to the enoyl-CoA hydratase/isomerase family.</text>
</comment>
<dbReference type="RefSeq" id="WP_159544940.1">
    <property type="nucleotide sequence ID" value="NZ_CP047156.1"/>
</dbReference>
<dbReference type="Pfam" id="PF00378">
    <property type="entry name" value="ECH_1"/>
    <property type="match status" value="1"/>
</dbReference>
<dbReference type="InterPro" id="IPR029045">
    <property type="entry name" value="ClpP/crotonase-like_dom_sf"/>
</dbReference>
<accession>A0A7L4YPF7</accession>
<sequence length="259" mass="26943">MSESLQTSKDGAVLTLTLNKPDRLNALDAALGKEVYDALKKADNDPSVRVVVLTGAGRGFSAGADLARDREAEAELDAGDLLTHANNTVTLISTMSKPVISAVNGVAAGVGVSYALAADICIAKESASFLLAFSRIGLMPDGGATLWAAASIGRARAMDMALTAEQIPAPKAAEWGLISRVVPDDDFEKAVAELAAKLGNGPTKAYAKTKAAINASSIDLLEQALEREVVGQTELLKSKDNAEGVAAFREKRQANFTGE</sequence>
<dbReference type="OrthoDB" id="9777711at2"/>
<dbReference type="PANTHER" id="PTHR43459">
    <property type="entry name" value="ENOYL-COA HYDRATASE"/>
    <property type="match status" value="1"/>
</dbReference>
<dbReference type="InParanoid" id="A0A7L4YPF7"/>
<evidence type="ECO:0000313" key="2">
    <source>
        <dbReference type="EMBL" id="QHC00447.1"/>
    </source>
</evidence>
<dbReference type="KEGG" id="eke:EK0264_09245"/>
<dbReference type="CDD" id="cd06558">
    <property type="entry name" value="crotonase-like"/>
    <property type="match status" value="1"/>
</dbReference>
<reference evidence="2 3" key="1">
    <citation type="journal article" date="2018" name="Int. J. Syst. Evol. Microbiol.">
        <title>Epidermidibacterium keratini gen. nov., sp. nov., a member of the family Sporichthyaceae, isolated from keratin epidermis.</title>
        <authorList>
            <person name="Lee D.G."/>
            <person name="Trujillo M.E."/>
            <person name="Kang S."/>
            <person name="Nam J.J."/>
            <person name="Kim Y.J."/>
        </authorList>
    </citation>
    <scope>NUCLEOTIDE SEQUENCE [LARGE SCALE GENOMIC DNA]</scope>
    <source>
        <strain evidence="2 3">EPI-7</strain>
    </source>
</reference>
<organism evidence="2 3">
    <name type="scientific">Epidermidibacterium keratini</name>
    <dbReference type="NCBI Taxonomy" id="1891644"/>
    <lineage>
        <taxon>Bacteria</taxon>
        <taxon>Bacillati</taxon>
        <taxon>Actinomycetota</taxon>
        <taxon>Actinomycetes</taxon>
        <taxon>Sporichthyales</taxon>
        <taxon>Sporichthyaceae</taxon>
        <taxon>Epidermidibacterium</taxon>
    </lineage>
</organism>
<name>A0A7L4YPF7_9ACTN</name>
<dbReference type="InterPro" id="IPR001753">
    <property type="entry name" value="Enoyl-CoA_hydra/iso"/>
</dbReference>
<dbReference type="Proteomes" id="UP000463857">
    <property type="component" value="Chromosome"/>
</dbReference>
<gene>
    <name evidence="2" type="ORF">EK0264_09245</name>
</gene>
<dbReference type="PANTHER" id="PTHR43459:SF1">
    <property type="entry name" value="EG:BACN32G11.4 PROTEIN"/>
    <property type="match status" value="1"/>
</dbReference>
<evidence type="ECO:0000313" key="3">
    <source>
        <dbReference type="Proteomes" id="UP000463857"/>
    </source>
</evidence>
<dbReference type="FunCoup" id="A0A7L4YPF7">
    <property type="interactions" value="45"/>
</dbReference>
<proteinExistence type="inferred from homology"/>
<dbReference type="Gene3D" id="1.10.12.10">
    <property type="entry name" value="Lyase 2-enoyl-coa Hydratase, Chain A, domain 2"/>
    <property type="match status" value="1"/>
</dbReference>